<feature type="region of interest" description="Disordered" evidence="1">
    <location>
        <begin position="151"/>
        <end position="170"/>
    </location>
</feature>
<accession>A0A7S2MJQ8</accession>
<reference evidence="3" key="1">
    <citation type="submission" date="2021-01" db="EMBL/GenBank/DDBJ databases">
        <authorList>
            <person name="Corre E."/>
            <person name="Pelletier E."/>
            <person name="Niang G."/>
            <person name="Scheremetjew M."/>
            <person name="Finn R."/>
            <person name="Kale V."/>
            <person name="Holt S."/>
            <person name="Cochrane G."/>
            <person name="Meng A."/>
            <person name="Brown T."/>
            <person name="Cohen L."/>
        </authorList>
    </citation>
    <scope>NUCLEOTIDE SEQUENCE</scope>
    <source>
        <strain evidence="3">CCMP826</strain>
    </source>
</reference>
<gene>
    <name evidence="3" type="ORF">HTAM1171_LOCUS4915</name>
</gene>
<evidence type="ECO:0008006" key="4">
    <source>
        <dbReference type="Google" id="ProtNLM"/>
    </source>
</evidence>
<sequence length="170" mass="18876">MRSFTPKINTAFVALATIMIMEAIAFTPSASLHNSYTSMVVSNAGSKSRIFQSSQEDLEKREEVRHLTPDMNDEFLVERGITKGDIPRGASSDNSDAKGANKIDWNDIDKKFKEKEEQFLRDSVHWIGKKAPITGSSAGKQPTRAATARAIAASARHNNDKSQKKFFGWL</sequence>
<proteinExistence type="predicted"/>
<feature type="chain" id="PRO_5031108674" description="RxLR effector protein" evidence="2">
    <location>
        <begin position="26"/>
        <end position="170"/>
    </location>
</feature>
<evidence type="ECO:0000256" key="2">
    <source>
        <dbReference type="SAM" id="SignalP"/>
    </source>
</evidence>
<organism evidence="3">
    <name type="scientific">Helicotheca tamesis</name>
    <dbReference type="NCBI Taxonomy" id="374047"/>
    <lineage>
        <taxon>Eukaryota</taxon>
        <taxon>Sar</taxon>
        <taxon>Stramenopiles</taxon>
        <taxon>Ochrophyta</taxon>
        <taxon>Bacillariophyta</taxon>
        <taxon>Mediophyceae</taxon>
        <taxon>Lithodesmiophycidae</taxon>
        <taxon>Lithodesmiales</taxon>
        <taxon>Lithodesmiaceae</taxon>
        <taxon>Helicotheca</taxon>
    </lineage>
</organism>
<dbReference type="AlphaFoldDB" id="A0A7S2MJQ8"/>
<name>A0A7S2MJQ8_9STRA</name>
<feature type="signal peptide" evidence="2">
    <location>
        <begin position="1"/>
        <end position="25"/>
    </location>
</feature>
<evidence type="ECO:0000256" key="1">
    <source>
        <dbReference type="SAM" id="MobiDB-lite"/>
    </source>
</evidence>
<feature type="region of interest" description="Disordered" evidence="1">
    <location>
        <begin position="82"/>
        <end position="101"/>
    </location>
</feature>
<dbReference type="EMBL" id="HBGV01008007">
    <property type="protein sequence ID" value="CAD9487503.1"/>
    <property type="molecule type" value="Transcribed_RNA"/>
</dbReference>
<keyword evidence="2" id="KW-0732">Signal</keyword>
<protein>
    <recommendedName>
        <fullName evidence="4">RxLR effector protein</fullName>
    </recommendedName>
</protein>
<evidence type="ECO:0000313" key="3">
    <source>
        <dbReference type="EMBL" id="CAD9487503.1"/>
    </source>
</evidence>